<evidence type="ECO:0000256" key="1">
    <source>
        <dbReference type="SAM" id="MobiDB-lite"/>
    </source>
</evidence>
<comment type="caution">
    <text evidence="2">The sequence shown here is derived from an EMBL/GenBank/DDBJ whole genome shotgun (WGS) entry which is preliminary data.</text>
</comment>
<evidence type="ECO:0000313" key="3">
    <source>
        <dbReference type="Proteomes" id="UP001202961"/>
    </source>
</evidence>
<name>A0ABT0U178_9BACT</name>
<feature type="region of interest" description="Disordered" evidence="1">
    <location>
        <begin position="27"/>
        <end position="47"/>
    </location>
</feature>
<dbReference type="EMBL" id="JAMQBK010000021">
    <property type="protein sequence ID" value="MCM2370389.1"/>
    <property type="molecule type" value="Genomic_DNA"/>
</dbReference>
<gene>
    <name evidence="2" type="ORF">NB063_07100</name>
</gene>
<dbReference type="Proteomes" id="UP001202961">
    <property type="component" value="Unassembled WGS sequence"/>
</dbReference>
<proteinExistence type="predicted"/>
<sequence length="124" mass="14076">MIGCGPSGRDLSDAQWLQLQSDLQRERTEVGRQRDQLEADRRQWDERERREPVLAATIDSSVRLLCCIAPVLVVVLLLWPRQAETPSEVACDVLLDELIVQRDPGKLESSRANSPAYTSHKRLV</sequence>
<keyword evidence="3" id="KW-1185">Reference proteome</keyword>
<organism evidence="2 3">
    <name type="scientific">Aporhodopirellula aestuarii</name>
    <dbReference type="NCBI Taxonomy" id="2950107"/>
    <lineage>
        <taxon>Bacteria</taxon>
        <taxon>Pseudomonadati</taxon>
        <taxon>Planctomycetota</taxon>
        <taxon>Planctomycetia</taxon>
        <taxon>Pirellulales</taxon>
        <taxon>Pirellulaceae</taxon>
        <taxon>Aporhodopirellula</taxon>
    </lineage>
</organism>
<accession>A0ABT0U178</accession>
<protein>
    <submittedName>
        <fullName evidence="2">Membrane or secreted protein</fullName>
    </submittedName>
</protein>
<reference evidence="2 3" key="1">
    <citation type="journal article" date="2022" name="Syst. Appl. Microbiol.">
        <title>Rhodopirellula aestuarii sp. nov., a novel member of the genus Rhodopirellula isolated from brackish sediments collected in the Tagus River estuary, Portugal.</title>
        <authorList>
            <person name="Vitorino I.R."/>
            <person name="Klimek D."/>
            <person name="Calusinska M."/>
            <person name="Lobo-da-Cunha A."/>
            <person name="Vasconcelos V."/>
            <person name="Lage O.M."/>
        </authorList>
    </citation>
    <scope>NUCLEOTIDE SEQUENCE [LARGE SCALE GENOMIC DNA]</scope>
    <source>
        <strain evidence="2 3">ICT_H3.1</strain>
    </source>
</reference>
<evidence type="ECO:0000313" key="2">
    <source>
        <dbReference type="EMBL" id="MCM2370389.1"/>
    </source>
</evidence>